<protein>
    <submittedName>
        <fullName evidence="7">Cuticle-degrading protease-like protein</fullName>
    </submittedName>
</protein>
<dbReference type="GO" id="GO:0004252">
    <property type="term" value="F:serine-type endopeptidase activity"/>
    <property type="evidence" value="ECO:0007669"/>
    <property type="project" value="InterPro"/>
</dbReference>
<dbReference type="PROSITE" id="PS51892">
    <property type="entry name" value="SUBTILASE"/>
    <property type="match status" value="1"/>
</dbReference>
<dbReference type="STRING" id="299467.A0A443RS04"/>
<evidence type="ECO:0000256" key="1">
    <source>
        <dbReference type="ARBA" id="ARBA00011073"/>
    </source>
</evidence>
<evidence type="ECO:0000313" key="8">
    <source>
        <dbReference type="Proteomes" id="UP000288716"/>
    </source>
</evidence>
<feature type="non-terminal residue" evidence="7">
    <location>
        <position position="1"/>
    </location>
</feature>
<dbReference type="InterPro" id="IPR050131">
    <property type="entry name" value="Peptidase_S8_subtilisin-like"/>
</dbReference>
<comment type="similarity">
    <text evidence="1 5">Belongs to the peptidase S8 family.</text>
</comment>
<evidence type="ECO:0000313" key="7">
    <source>
        <dbReference type="EMBL" id="RWS18064.1"/>
    </source>
</evidence>
<organism evidence="7 8">
    <name type="scientific">Leptotrombidium deliense</name>
    <dbReference type="NCBI Taxonomy" id="299467"/>
    <lineage>
        <taxon>Eukaryota</taxon>
        <taxon>Metazoa</taxon>
        <taxon>Ecdysozoa</taxon>
        <taxon>Arthropoda</taxon>
        <taxon>Chelicerata</taxon>
        <taxon>Arachnida</taxon>
        <taxon>Acari</taxon>
        <taxon>Acariformes</taxon>
        <taxon>Trombidiformes</taxon>
        <taxon>Prostigmata</taxon>
        <taxon>Anystina</taxon>
        <taxon>Parasitengona</taxon>
        <taxon>Trombiculoidea</taxon>
        <taxon>Trombiculidae</taxon>
        <taxon>Leptotrombidium</taxon>
    </lineage>
</organism>
<keyword evidence="3" id="KW-0378">Hydrolase</keyword>
<evidence type="ECO:0000256" key="4">
    <source>
        <dbReference type="ARBA" id="ARBA00022825"/>
    </source>
</evidence>
<dbReference type="PANTHER" id="PTHR43806:SF11">
    <property type="entry name" value="CEREVISIN-RELATED"/>
    <property type="match status" value="1"/>
</dbReference>
<comment type="caution">
    <text evidence="5">Lacks conserved residue(s) required for the propagation of feature annotation.</text>
</comment>
<feature type="domain" description="Peptidase S8/S53" evidence="6">
    <location>
        <begin position="1"/>
        <end position="90"/>
    </location>
</feature>
<evidence type="ECO:0000259" key="6">
    <source>
        <dbReference type="Pfam" id="PF00082"/>
    </source>
</evidence>
<dbReference type="EMBL" id="NCKV01046804">
    <property type="protein sequence ID" value="RWS18064.1"/>
    <property type="molecule type" value="Genomic_DNA"/>
</dbReference>
<evidence type="ECO:0000256" key="5">
    <source>
        <dbReference type="PROSITE-ProRule" id="PRU01240"/>
    </source>
</evidence>
<comment type="caution">
    <text evidence="7">The sequence shown here is derived from an EMBL/GenBank/DDBJ whole genome shotgun (WGS) entry which is preliminary data.</text>
</comment>
<accession>A0A443RS04</accession>
<dbReference type="GO" id="GO:0005615">
    <property type="term" value="C:extracellular space"/>
    <property type="evidence" value="ECO:0007669"/>
    <property type="project" value="TreeGrafter"/>
</dbReference>
<dbReference type="OrthoDB" id="206201at2759"/>
<proteinExistence type="inferred from homology"/>
<keyword evidence="8" id="KW-1185">Reference proteome</keyword>
<evidence type="ECO:0000256" key="2">
    <source>
        <dbReference type="ARBA" id="ARBA00022670"/>
    </source>
</evidence>
<dbReference type="GO" id="GO:0006508">
    <property type="term" value="P:proteolysis"/>
    <property type="evidence" value="ECO:0007669"/>
    <property type="project" value="UniProtKB-KW"/>
</dbReference>
<dbReference type="InterPro" id="IPR023828">
    <property type="entry name" value="Peptidase_S8_Ser-AS"/>
</dbReference>
<reference evidence="7 8" key="1">
    <citation type="journal article" date="2018" name="Gigascience">
        <title>Genomes of trombidid mites reveal novel predicted allergens and laterally-transferred genes associated with secondary metabolism.</title>
        <authorList>
            <person name="Dong X."/>
            <person name="Chaisiri K."/>
            <person name="Xia D."/>
            <person name="Armstrong S.D."/>
            <person name="Fang Y."/>
            <person name="Donnelly M.J."/>
            <person name="Kadowaki T."/>
            <person name="McGarry J.W."/>
            <person name="Darby A.C."/>
            <person name="Makepeace B.L."/>
        </authorList>
    </citation>
    <scope>NUCLEOTIDE SEQUENCE [LARGE SCALE GENOMIC DNA]</scope>
    <source>
        <strain evidence="7">UoL-UT</strain>
    </source>
</reference>
<dbReference type="SUPFAM" id="SSF52743">
    <property type="entry name" value="Subtilisin-like"/>
    <property type="match status" value="1"/>
</dbReference>
<name>A0A443RS04_9ACAR</name>
<sequence>LVVAAAGNEADDACLTSPGGSEYAFTVAASDPSNALASFSNYGECCNIIAPGVDCKLAVAGTQEFDRWSGTSMATPLVAGWAAVIEGKKRFNNPKKLADYMDSFSLKNVFSDELLQNTPNKFINVDCPSKCWFGNV</sequence>
<dbReference type="VEuPathDB" id="VectorBase:LDEU013976"/>
<dbReference type="Pfam" id="PF00082">
    <property type="entry name" value="Peptidase_S8"/>
    <property type="match status" value="1"/>
</dbReference>
<dbReference type="InterPro" id="IPR036852">
    <property type="entry name" value="Peptidase_S8/S53_dom_sf"/>
</dbReference>
<gene>
    <name evidence="7" type="ORF">B4U80_09243</name>
</gene>
<dbReference type="Gene3D" id="3.40.50.200">
    <property type="entry name" value="Peptidase S8/S53 domain"/>
    <property type="match status" value="1"/>
</dbReference>
<evidence type="ECO:0000256" key="3">
    <source>
        <dbReference type="ARBA" id="ARBA00022801"/>
    </source>
</evidence>
<dbReference type="PROSITE" id="PS00138">
    <property type="entry name" value="SUBTILASE_SER"/>
    <property type="match status" value="1"/>
</dbReference>
<dbReference type="AlphaFoldDB" id="A0A443RS04"/>
<dbReference type="InterPro" id="IPR000209">
    <property type="entry name" value="Peptidase_S8/S53_dom"/>
</dbReference>
<keyword evidence="2 7" id="KW-0645">Protease</keyword>
<dbReference type="Proteomes" id="UP000288716">
    <property type="component" value="Unassembled WGS sequence"/>
</dbReference>
<keyword evidence="4" id="KW-0720">Serine protease</keyword>
<dbReference type="PANTHER" id="PTHR43806">
    <property type="entry name" value="PEPTIDASE S8"/>
    <property type="match status" value="1"/>
</dbReference>